<dbReference type="InterPro" id="IPR012910">
    <property type="entry name" value="Plug_dom"/>
</dbReference>
<dbReference type="GO" id="GO:0009279">
    <property type="term" value="C:cell outer membrane"/>
    <property type="evidence" value="ECO:0007669"/>
    <property type="project" value="UniProtKB-SubCell"/>
</dbReference>
<gene>
    <name evidence="16" type="ORF">CWI75_15435</name>
</gene>
<dbReference type="RefSeq" id="WP_101522427.1">
    <property type="nucleotide sequence ID" value="NZ_PKLZ01000013.1"/>
</dbReference>
<dbReference type="SUPFAM" id="SSF56935">
    <property type="entry name" value="Porins"/>
    <property type="match status" value="1"/>
</dbReference>
<dbReference type="InterPro" id="IPR039426">
    <property type="entry name" value="TonB-dep_rcpt-like"/>
</dbReference>
<dbReference type="InterPro" id="IPR036942">
    <property type="entry name" value="Beta-barrel_TonB_sf"/>
</dbReference>
<dbReference type="GO" id="GO:0006826">
    <property type="term" value="P:iron ion transport"/>
    <property type="evidence" value="ECO:0007669"/>
    <property type="project" value="UniProtKB-KW"/>
</dbReference>
<evidence type="ECO:0000313" key="17">
    <source>
        <dbReference type="Proteomes" id="UP000234845"/>
    </source>
</evidence>
<accession>A0A2N5XZ47</accession>
<keyword evidence="8 12" id="KW-0798">TonB box</keyword>
<evidence type="ECO:0000256" key="11">
    <source>
        <dbReference type="PROSITE-ProRule" id="PRU01360"/>
    </source>
</evidence>
<evidence type="ECO:0000256" key="12">
    <source>
        <dbReference type="RuleBase" id="RU003357"/>
    </source>
</evidence>
<evidence type="ECO:0000256" key="13">
    <source>
        <dbReference type="SAM" id="SignalP"/>
    </source>
</evidence>
<keyword evidence="4" id="KW-0410">Iron transport</keyword>
<evidence type="ECO:0000256" key="4">
    <source>
        <dbReference type="ARBA" id="ARBA00022496"/>
    </source>
</evidence>
<dbReference type="Proteomes" id="UP000234845">
    <property type="component" value="Unassembled WGS sequence"/>
</dbReference>
<evidence type="ECO:0000256" key="1">
    <source>
        <dbReference type="ARBA" id="ARBA00004571"/>
    </source>
</evidence>
<evidence type="ECO:0000256" key="5">
    <source>
        <dbReference type="ARBA" id="ARBA00022692"/>
    </source>
</evidence>
<feature type="chain" id="PRO_5015008605" evidence="13">
    <location>
        <begin position="33"/>
        <end position="780"/>
    </location>
</feature>
<keyword evidence="7" id="KW-0406">Ion transport</keyword>
<keyword evidence="13" id="KW-0732">Signal</keyword>
<evidence type="ECO:0000256" key="2">
    <source>
        <dbReference type="ARBA" id="ARBA00022448"/>
    </source>
</evidence>
<name>A0A2N5XZ47_9GAMM</name>
<dbReference type="Gene3D" id="2.40.170.20">
    <property type="entry name" value="TonB-dependent receptor, beta-barrel domain"/>
    <property type="match status" value="1"/>
</dbReference>
<evidence type="ECO:0000256" key="9">
    <source>
        <dbReference type="ARBA" id="ARBA00023136"/>
    </source>
</evidence>
<evidence type="ECO:0000259" key="15">
    <source>
        <dbReference type="Pfam" id="PF07715"/>
    </source>
</evidence>
<evidence type="ECO:0000256" key="7">
    <source>
        <dbReference type="ARBA" id="ARBA00023065"/>
    </source>
</evidence>
<feature type="signal peptide" evidence="13">
    <location>
        <begin position="1"/>
        <end position="32"/>
    </location>
</feature>
<organism evidence="16 17">
    <name type="scientific">Kineobactrum sediminis</name>
    <dbReference type="NCBI Taxonomy" id="1905677"/>
    <lineage>
        <taxon>Bacteria</taxon>
        <taxon>Pseudomonadati</taxon>
        <taxon>Pseudomonadota</taxon>
        <taxon>Gammaproteobacteria</taxon>
        <taxon>Cellvibrionales</taxon>
        <taxon>Halieaceae</taxon>
        <taxon>Kineobactrum</taxon>
    </lineage>
</organism>
<evidence type="ECO:0000256" key="8">
    <source>
        <dbReference type="ARBA" id="ARBA00023077"/>
    </source>
</evidence>
<dbReference type="OrthoDB" id="7051185at2"/>
<keyword evidence="2 11" id="KW-0813">Transport</keyword>
<feature type="domain" description="TonB-dependent receptor-like beta-barrel" evidence="14">
    <location>
        <begin position="288"/>
        <end position="744"/>
    </location>
</feature>
<keyword evidence="16" id="KW-0675">Receptor</keyword>
<dbReference type="AlphaFoldDB" id="A0A2N5XZ47"/>
<dbReference type="PROSITE" id="PS52016">
    <property type="entry name" value="TONB_DEPENDENT_REC_3"/>
    <property type="match status" value="1"/>
</dbReference>
<keyword evidence="10 11" id="KW-0998">Cell outer membrane</keyword>
<dbReference type="InterPro" id="IPR000531">
    <property type="entry name" value="Beta-barrel_TonB"/>
</dbReference>
<comment type="subcellular location">
    <subcellularLocation>
        <location evidence="1 11">Cell outer membrane</location>
        <topology evidence="1 11">Multi-pass membrane protein</topology>
    </subcellularLocation>
</comment>
<comment type="caution">
    <text evidence="16">The sequence shown here is derived from an EMBL/GenBank/DDBJ whole genome shotgun (WGS) entry which is preliminary data.</text>
</comment>
<feature type="domain" description="TonB-dependent receptor plug" evidence="15">
    <location>
        <begin position="48"/>
        <end position="150"/>
    </location>
</feature>
<keyword evidence="6" id="KW-0408">Iron</keyword>
<keyword evidence="9 11" id="KW-0472">Membrane</keyword>
<dbReference type="Gene3D" id="2.170.130.10">
    <property type="entry name" value="TonB-dependent receptor, plug domain"/>
    <property type="match status" value="1"/>
</dbReference>
<keyword evidence="3 11" id="KW-1134">Transmembrane beta strand</keyword>
<proteinExistence type="inferred from homology"/>
<keyword evidence="17" id="KW-1185">Reference proteome</keyword>
<dbReference type="Pfam" id="PF00593">
    <property type="entry name" value="TonB_dep_Rec_b-barrel"/>
    <property type="match status" value="1"/>
</dbReference>
<evidence type="ECO:0000313" key="16">
    <source>
        <dbReference type="EMBL" id="PLW81421.1"/>
    </source>
</evidence>
<dbReference type="PANTHER" id="PTHR32552">
    <property type="entry name" value="FERRICHROME IRON RECEPTOR-RELATED"/>
    <property type="match status" value="1"/>
</dbReference>
<evidence type="ECO:0000256" key="10">
    <source>
        <dbReference type="ARBA" id="ARBA00023237"/>
    </source>
</evidence>
<comment type="similarity">
    <text evidence="11 12">Belongs to the TonB-dependent receptor family.</text>
</comment>
<evidence type="ECO:0000259" key="14">
    <source>
        <dbReference type="Pfam" id="PF00593"/>
    </source>
</evidence>
<protein>
    <submittedName>
        <fullName evidence="16">TonB-dependent receptor</fullName>
    </submittedName>
</protein>
<dbReference type="InterPro" id="IPR037066">
    <property type="entry name" value="Plug_dom_sf"/>
</dbReference>
<dbReference type="Pfam" id="PF07715">
    <property type="entry name" value="Plug"/>
    <property type="match status" value="1"/>
</dbReference>
<sequence>MKPRFIPRASLLASSVAAVLASNMVAVQQSSAALEEVLVTATKRAVNLQDIPMSVTAVSGERLTELGVYSIPDMEKTTPGLKIRVVGNTPSIIIRGAGSAGTTDTAVPVYNDGLYRPRTAQGLASFVDVERVEVLRGPQGTLFGRNTLGGLVNVITAKPNTQKLEYGGALTLGDYELRKFEGFVNIPLGDKVALRVSGTDTARDPYVENTFNSDGGLKDADDTYLRGQLNFDISETMNLNLTAGYWRDTANGAGDFGHKVIGIPVNPETRQTNGLTGVLDIRQGLRDGWGGGKDSTGNISNGDISAQISADVREIAFDYLPNRDIEEDSFSALFKWDLGFAELKTHIGYADFESINLTDGEFSIVGSYRTDTLGAGNVSGEWGLSESLQADINLTSTGSGPLQWTVGYFYFDEETTYAFLFGDTVIGSPQTEVWAHWVHGTESSAESQAIYGQAEYDITEKLTVTAGLRYSEDERTSERIYTNNDTLTDAFPTFQTEPSIHWEVATKNEGDDDTVDYRLAAQYNITEDVMVFASAATGYISGGTQEITGDLLDPTEVDSYELGVRSILLDGAMTLNATLYQADYKGLTTSLLTLNSDGIAISQTVPGGEMNSQGLEVEMNWQPIDNLSVVSGLAFDFSEFGEFRKRNAYAEDNGLADAEGFFDLDGEDTPFSPDLTANLGISYDVDLGSSGRIVPSIFLYYSDEYSTESVGYFWAKQDSYTTVDLTATWYSRDEKISVQAFVNNATEEDVITGSDTFSGNRAVVDYNNPRTWGVRMAYNF</sequence>
<keyword evidence="5 11" id="KW-0812">Transmembrane</keyword>
<reference evidence="17" key="1">
    <citation type="submission" date="2017-11" db="EMBL/GenBank/DDBJ databases">
        <title>The draft genome sequence of Chromatocurvus sp. F02.</title>
        <authorList>
            <person name="Du Z.-J."/>
            <person name="Chang Y.-Q."/>
        </authorList>
    </citation>
    <scope>NUCLEOTIDE SEQUENCE [LARGE SCALE GENOMIC DNA]</scope>
    <source>
        <strain evidence="17">F02</strain>
    </source>
</reference>
<dbReference type="PANTHER" id="PTHR32552:SF81">
    <property type="entry name" value="TONB-DEPENDENT OUTER MEMBRANE RECEPTOR"/>
    <property type="match status" value="1"/>
</dbReference>
<evidence type="ECO:0000256" key="6">
    <source>
        <dbReference type="ARBA" id="ARBA00023004"/>
    </source>
</evidence>
<evidence type="ECO:0000256" key="3">
    <source>
        <dbReference type="ARBA" id="ARBA00022452"/>
    </source>
</evidence>
<dbReference type="EMBL" id="PKLZ01000013">
    <property type="protein sequence ID" value="PLW81421.1"/>
    <property type="molecule type" value="Genomic_DNA"/>
</dbReference>